<comment type="catalytic activity">
    <reaction evidence="13 15">
        <text>riboflavin + ATP = FMN + ADP + H(+)</text>
        <dbReference type="Rhea" id="RHEA:14357"/>
        <dbReference type="ChEBI" id="CHEBI:15378"/>
        <dbReference type="ChEBI" id="CHEBI:30616"/>
        <dbReference type="ChEBI" id="CHEBI:57986"/>
        <dbReference type="ChEBI" id="CHEBI:58210"/>
        <dbReference type="ChEBI" id="CHEBI:456216"/>
        <dbReference type="EC" id="2.7.1.26"/>
    </reaction>
</comment>
<evidence type="ECO:0000256" key="15">
    <source>
        <dbReference type="PIRNR" id="PIRNR004491"/>
    </source>
</evidence>
<evidence type="ECO:0000256" key="11">
    <source>
        <dbReference type="ARBA" id="ARBA00022840"/>
    </source>
</evidence>
<dbReference type="Gene3D" id="2.40.30.30">
    <property type="entry name" value="Riboflavin kinase-like"/>
    <property type="match status" value="1"/>
</dbReference>
<name>A0ABU0JKY0_9HYPH</name>
<dbReference type="Gene3D" id="3.40.50.620">
    <property type="entry name" value="HUPs"/>
    <property type="match status" value="1"/>
</dbReference>
<dbReference type="EMBL" id="JAUSVX010000028">
    <property type="protein sequence ID" value="MDQ0474956.1"/>
    <property type="molecule type" value="Genomic_DNA"/>
</dbReference>
<evidence type="ECO:0000256" key="12">
    <source>
        <dbReference type="ARBA" id="ARBA00023268"/>
    </source>
</evidence>
<comment type="similarity">
    <text evidence="15">Belongs to the ribF family.</text>
</comment>
<dbReference type="SUPFAM" id="SSF82114">
    <property type="entry name" value="Riboflavin kinase-like"/>
    <property type="match status" value="1"/>
</dbReference>
<keyword evidence="10 15" id="KW-0274">FAD</keyword>
<evidence type="ECO:0000256" key="13">
    <source>
        <dbReference type="ARBA" id="ARBA00047880"/>
    </source>
</evidence>
<keyword evidence="11 15" id="KW-0067">ATP-binding</keyword>
<evidence type="ECO:0000256" key="1">
    <source>
        <dbReference type="ARBA" id="ARBA00002121"/>
    </source>
</evidence>
<evidence type="ECO:0000256" key="7">
    <source>
        <dbReference type="ARBA" id="ARBA00022695"/>
    </source>
</evidence>
<evidence type="ECO:0000256" key="10">
    <source>
        <dbReference type="ARBA" id="ARBA00022827"/>
    </source>
</evidence>
<keyword evidence="4 15" id="KW-0285">Flavoprotein</keyword>
<keyword evidence="8 15" id="KW-0547">Nucleotide-binding</keyword>
<dbReference type="PIRSF" id="PIRSF004491">
    <property type="entry name" value="FAD_Synth"/>
    <property type="match status" value="1"/>
</dbReference>
<dbReference type="EC" id="2.7.7.2" evidence="15"/>
<reference evidence="17 18" key="1">
    <citation type="submission" date="2023-07" db="EMBL/GenBank/DDBJ databases">
        <title>Genomic Encyclopedia of Type Strains, Phase IV (KMG-IV): sequencing the most valuable type-strain genomes for metagenomic binning, comparative biology and taxonomic classification.</title>
        <authorList>
            <person name="Goeker M."/>
        </authorList>
    </citation>
    <scope>NUCLEOTIDE SEQUENCE [LARGE SCALE GENOMIC DNA]</scope>
    <source>
        <strain evidence="17 18">DSM 19619</strain>
    </source>
</reference>
<dbReference type="EC" id="2.7.1.26" evidence="15"/>
<dbReference type="NCBIfam" id="NF004160">
    <property type="entry name" value="PRK05627.1-3"/>
    <property type="match status" value="1"/>
</dbReference>
<dbReference type="SMART" id="SM00904">
    <property type="entry name" value="Flavokinase"/>
    <property type="match status" value="1"/>
</dbReference>
<dbReference type="Proteomes" id="UP001242480">
    <property type="component" value="Unassembled WGS sequence"/>
</dbReference>
<keyword evidence="9 15" id="KW-0418">Kinase</keyword>
<sequence>MPFQTFDDPAGLPDHLIGAAVAIGNFDGVHRGHLAVIEAAEALAKGRPAIALTFEPHPRSVFRPDVPLFRLTPPAMKLLLLERAGLAAAVTMTFDRAFAGITAEAFLEELVVGRLKAHAIAVGYDFHFGKDRRGTPEFLVHHGRSLGLDIAIVAPLSEDGRAISSSAIRTMLAEGDVAGANRMLGREWSVLGTVEHGHKRGRLLGFPTANMQLDPQCALRFGIYAVRATVDGVVRPGVASFGRRPTFDNGAPLLETFLFDFDGDLYGKTIEVAFVGWIRGEQKFASVDDLVARMNEDSRLARALTAG</sequence>
<protein>
    <recommendedName>
        <fullName evidence="15">Riboflavin biosynthesis protein</fullName>
    </recommendedName>
    <domain>
        <recommendedName>
            <fullName evidence="15">Riboflavin kinase</fullName>
            <ecNumber evidence="15">2.7.1.26</ecNumber>
        </recommendedName>
        <alternativeName>
            <fullName evidence="15">Flavokinase</fullName>
        </alternativeName>
    </domain>
    <domain>
        <recommendedName>
            <fullName evidence="15">FMN adenylyltransferase</fullName>
            <ecNumber evidence="15">2.7.7.2</ecNumber>
        </recommendedName>
        <alternativeName>
            <fullName evidence="15">FAD pyrophosphorylase</fullName>
        </alternativeName>
        <alternativeName>
            <fullName evidence="15">FAD synthase</fullName>
        </alternativeName>
    </domain>
</protein>
<dbReference type="Pfam" id="PF06574">
    <property type="entry name" value="FAD_syn"/>
    <property type="match status" value="1"/>
</dbReference>
<comment type="function">
    <text evidence="1">Catalyzes the phosphorylation of riboflavin to FMN followed by the adenylation of FMN to FAD.</text>
</comment>
<evidence type="ECO:0000256" key="8">
    <source>
        <dbReference type="ARBA" id="ARBA00022741"/>
    </source>
</evidence>
<evidence type="ECO:0000313" key="18">
    <source>
        <dbReference type="Proteomes" id="UP001242480"/>
    </source>
</evidence>
<proteinExistence type="inferred from homology"/>
<evidence type="ECO:0000313" key="17">
    <source>
        <dbReference type="EMBL" id="MDQ0474956.1"/>
    </source>
</evidence>
<keyword evidence="18" id="KW-1185">Reference proteome</keyword>
<evidence type="ECO:0000256" key="9">
    <source>
        <dbReference type="ARBA" id="ARBA00022777"/>
    </source>
</evidence>
<dbReference type="PANTHER" id="PTHR22749:SF6">
    <property type="entry name" value="RIBOFLAVIN KINASE"/>
    <property type="match status" value="1"/>
</dbReference>
<dbReference type="InterPro" id="IPR015864">
    <property type="entry name" value="FAD_synthase"/>
</dbReference>
<comment type="pathway">
    <text evidence="3 15">Cofactor biosynthesis; FMN biosynthesis; FMN from riboflavin (ATP route): step 1/1.</text>
</comment>
<comment type="pathway">
    <text evidence="2 15">Cofactor biosynthesis; FAD biosynthesis; FAD from FMN: step 1/1.</text>
</comment>
<evidence type="ECO:0000256" key="2">
    <source>
        <dbReference type="ARBA" id="ARBA00004726"/>
    </source>
</evidence>
<evidence type="ECO:0000259" key="16">
    <source>
        <dbReference type="SMART" id="SM00904"/>
    </source>
</evidence>
<evidence type="ECO:0000256" key="14">
    <source>
        <dbReference type="ARBA" id="ARBA00049494"/>
    </source>
</evidence>
<evidence type="ECO:0000256" key="5">
    <source>
        <dbReference type="ARBA" id="ARBA00022643"/>
    </source>
</evidence>
<comment type="caution">
    <text evidence="17">The sequence shown here is derived from an EMBL/GenBank/DDBJ whole genome shotgun (WGS) entry which is preliminary data.</text>
</comment>
<dbReference type="InterPro" id="IPR014729">
    <property type="entry name" value="Rossmann-like_a/b/a_fold"/>
</dbReference>
<dbReference type="SUPFAM" id="SSF52374">
    <property type="entry name" value="Nucleotidylyl transferase"/>
    <property type="match status" value="1"/>
</dbReference>
<keyword evidence="12" id="KW-0511">Multifunctional enzyme</keyword>
<dbReference type="InterPro" id="IPR002606">
    <property type="entry name" value="Riboflavin_kinase_bac"/>
</dbReference>
<keyword evidence="7 15" id="KW-0548">Nucleotidyltransferase</keyword>
<feature type="domain" description="Riboflavin kinase" evidence="16">
    <location>
        <begin position="183"/>
        <end position="306"/>
    </location>
</feature>
<dbReference type="NCBIfam" id="TIGR00083">
    <property type="entry name" value="ribF"/>
    <property type="match status" value="1"/>
</dbReference>
<dbReference type="RefSeq" id="WP_307285461.1">
    <property type="nucleotide sequence ID" value="NZ_JAUSVX010000028.1"/>
</dbReference>
<dbReference type="InterPro" id="IPR015865">
    <property type="entry name" value="Riboflavin_kinase_bac/euk"/>
</dbReference>
<evidence type="ECO:0000256" key="3">
    <source>
        <dbReference type="ARBA" id="ARBA00005201"/>
    </source>
</evidence>
<keyword evidence="6 15" id="KW-0808">Transferase</keyword>
<evidence type="ECO:0000256" key="4">
    <source>
        <dbReference type="ARBA" id="ARBA00022630"/>
    </source>
</evidence>
<accession>A0ABU0JKY0</accession>
<organism evidence="17 18">
    <name type="scientific">Labrys wisconsinensis</name>
    <dbReference type="NCBI Taxonomy" id="425677"/>
    <lineage>
        <taxon>Bacteria</taxon>
        <taxon>Pseudomonadati</taxon>
        <taxon>Pseudomonadota</taxon>
        <taxon>Alphaproteobacteria</taxon>
        <taxon>Hyphomicrobiales</taxon>
        <taxon>Xanthobacteraceae</taxon>
        <taxon>Labrys</taxon>
    </lineage>
</organism>
<comment type="catalytic activity">
    <reaction evidence="14 15">
        <text>FMN + ATP + H(+) = FAD + diphosphate</text>
        <dbReference type="Rhea" id="RHEA:17237"/>
        <dbReference type="ChEBI" id="CHEBI:15378"/>
        <dbReference type="ChEBI" id="CHEBI:30616"/>
        <dbReference type="ChEBI" id="CHEBI:33019"/>
        <dbReference type="ChEBI" id="CHEBI:57692"/>
        <dbReference type="ChEBI" id="CHEBI:58210"/>
        <dbReference type="EC" id="2.7.7.2"/>
    </reaction>
</comment>
<keyword evidence="5 15" id="KW-0288">FMN</keyword>
<dbReference type="GO" id="GO:0003919">
    <property type="term" value="F:FMN adenylyltransferase activity"/>
    <property type="evidence" value="ECO:0007669"/>
    <property type="project" value="UniProtKB-EC"/>
</dbReference>
<gene>
    <name evidence="17" type="ORF">QO011_007998</name>
</gene>
<dbReference type="Pfam" id="PF01687">
    <property type="entry name" value="Flavokinase"/>
    <property type="match status" value="1"/>
</dbReference>
<dbReference type="InterPro" id="IPR023468">
    <property type="entry name" value="Riboflavin_kinase"/>
</dbReference>
<dbReference type="InterPro" id="IPR023465">
    <property type="entry name" value="Riboflavin_kinase_dom_sf"/>
</dbReference>
<dbReference type="PANTHER" id="PTHR22749">
    <property type="entry name" value="RIBOFLAVIN KINASE/FMN ADENYLYLTRANSFERASE"/>
    <property type="match status" value="1"/>
</dbReference>
<dbReference type="CDD" id="cd02064">
    <property type="entry name" value="FAD_synthetase_N"/>
    <property type="match status" value="1"/>
</dbReference>
<dbReference type="GO" id="GO:0008531">
    <property type="term" value="F:riboflavin kinase activity"/>
    <property type="evidence" value="ECO:0007669"/>
    <property type="project" value="UniProtKB-EC"/>
</dbReference>
<evidence type="ECO:0000256" key="6">
    <source>
        <dbReference type="ARBA" id="ARBA00022679"/>
    </source>
</evidence>